<organism evidence="2 3">
    <name type="scientific">Nonomuraea polychroma</name>
    <dbReference type="NCBI Taxonomy" id="46176"/>
    <lineage>
        <taxon>Bacteria</taxon>
        <taxon>Bacillati</taxon>
        <taxon>Actinomycetota</taxon>
        <taxon>Actinomycetes</taxon>
        <taxon>Streptosporangiales</taxon>
        <taxon>Streptosporangiaceae</taxon>
        <taxon>Nonomuraea</taxon>
    </lineage>
</organism>
<keyword evidence="3" id="KW-1185">Reference proteome</keyword>
<keyword evidence="2" id="KW-0489">Methyltransferase</keyword>
<gene>
    <name evidence="2" type="ORF">EDD27_7532</name>
</gene>
<dbReference type="CDD" id="cd02440">
    <property type="entry name" value="AdoMet_MTases"/>
    <property type="match status" value="1"/>
</dbReference>
<reference evidence="2 3" key="1">
    <citation type="submission" date="2019-01" db="EMBL/GenBank/DDBJ databases">
        <title>Sequencing the genomes of 1000 actinobacteria strains.</title>
        <authorList>
            <person name="Klenk H.-P."/>
        </authorList>
    </citation>
    <scope>NUCLEOTIDE SEQUENCE [LARGE SCALE GENOMIC DNA]</scope>
    <source>
        <strain evidence="2 3">DSM 43925</strain>
    </source>
</reference>
<comment type="caution">
    <text evidence="2">The sequence shown here is derived from an EMBL/GenBank/DDBJ whole genome shotgun (WGS) entry which is preliminary data.</text>
</comment>
<dbReference type="OrthoDB" id="4738926at2"/>
<dbReference type="GO" id="GO:0032259">
    <property type="term" value="P:methylation"/>
    <property type="evidence" value="ECO:0007669"/>
    <property type="project" value="UniProtKB-KW"/>
</dbReference>
<dbReference type="Gene3D" id="3.40.50.150">
    <property type="entry name" value="Vaccinia Virus protein VP39"/>
    <property type="match status" value="1"/>
</dbReference>
<evidence type="ECO:0000259" key="1">
    <source>
        <dbReference type="Pfam" id="PF08241"/>
    </source>
</evidence>
<dbReference type="AlphaFoldDB" id="A0A438MG59"/>
<name>A0A438MG59_9ACTN</name>
<dbReference type="SUPFAM" id="SSF53335">
    <property type="entry name" value="S-adenosyl-L-methionine-dependent methyltransferases"/>
    <property type="match status" value="1"/>
</dbReference>
<dbReference type="Proteomes" id="UP000284824">
    <property type="component" value="Unassembled WGS sequence"/>
</dbReference>
<dbReference type="InterPro" id="IPR013216">
    <property type="entry name" value="Methyltransf_11"/>
</dbReference>
<protein>
    <submittedName>
        <fullName evidence="2">Methyltransferase family protein</fullName>
    </submittedName>
</protein>
<evidence type="ECO:0000313" key="3">
    <source>
        <dbReference type="Proteomes" id="UP000284824"/>
    </source>
</evidence>
<sequence length="239" mass="26966">MCEVRSVTHRGDLFHQRLREHWTGHFGRRLDVLVAGCADAQPPVLEHIETRATGVDEDHPAIRVALEERTDMVAWTLGDLRSVPLPPRSYDVIQLSFLLERVKHAELIFDRLLQSLRPGGLILLRMRDRGSAYGLLDRITPSWLRRLLWRSLVDPVTPGPLPTIYEPLTSSDGIHAFCLSRGLMITDDERNVSGPARGSRIACAAIRAVANLTSGRYPASHDEITMVIRKPQHHFARII</sequence>
<keyword evidence="2" id="KW-0808">Transferase</keyword>
<feature type="domain" description="Methyltransferase type 11" evidence="1">
    <location>
        <begin position="43"/>
        <end position="123"/>
    </location>
</feature>
<accession>A0A438MG59</accession>
<dbReference type="RefSeq" id="WP_127936507.1">
    <property type="nucleotide sequence ID" value="NZ_SAUN01000001.1"/>
</dbReference>
<dbReference type="InterPro" id="IPR029063">
    <property type="entry name" value="SAM-dependent_MTases_sf"/>
</dbReference>
<dbReference type="EMBL" id="SAUN01000001">
    <property type="protein sequence ID" value="RVX44783.1"/>
    <property type="molecule type" value="Genomic_DNA"/>
</dbReference>
<evidence type="ECO:0000313" key="2">
    <source>
        <dbReference type="EMBL" id="RVX44783.1"/>
    </source>
</evidence>
<dbReference type="GO" id="GO:0008757">
    <property type="term" value="F:S-adenosylmethionine-dependent methyltransferase activity"/>
    <property type="evidence" value="ECO:0007669"/>
    <property type="project" value="InterPro"/>
</dbReference>
<dbReference type="Pfam" id="PF08241">
    <property type="entry name" value="Methyltransf_11"/>
    <property type="match status" value="1"/>
</dbReference>
<proteinExistence type="predicted"/>